<gene>
    <name evidence="1" type="ORF">GYMLUDRAFT_247720</name>
</gene>
<organism evidence="1 2">
    <name type="scientific">Collybiopsis luxurians FD-317 M1</name>
    <dbReference type="NCBI Taxonomy" id="944289"/>
    <lineage>
        <taxon>Eukaryota</taxon>
        <taxon>Fungi</taxon>
        <taxon>Dikarya</taxon>
        <taxon>Basidiomycota</taxon>
        <taxon>Agaricomycotina</taxon>
        <taxon>Agaricomycetes</taxon>
        <taxon>Agaricomycetidae</taxon>
        <taxon>Agaricales</taxon>
        <taxon>Marasmiineae</taxon>
        <taxon>Omphalotaceae</taxon>
        <taxon>Collybiopsis</taxon>
        <taxon>Collybiopsis luxurians</taxon>
    </lineage>
</organism>
<dbReference type="Gene3D" id="3.40.50.410">
    <property type="entry name" value="von Willebrand factor, type A domain"/>
    <property type="match status" value="1"/>
</dbReference>
<proteinExistence type="predicted"/>
<dbReference type="HOGENOM" id="CLU_2097155_0_0_1"/>
<reference evidence="1 2" key="1">
    <citation type="submission" date="2014-04" db="EMBL/GenBank/DDBJ databases">
        <title>Evolutionary Origins and Diversification of the Mycorrhizal Mutualists.</title>
        <authorList>
            <consortium name="DOE Joint Genome Institute"/>
            <consortium name="Mycorrhizal Genomics Consortium"/>
            <person name="Kohler A."/>
            <person name="Kuo A."/>
            <person name="Nagy L.G."/>
            <person name="Floudas D."/>
            <person name="Copeland A."/>
            <person name="Barry K.W."/>
            <person name="Cichocki N."/>
            <person name="Veneault-Fourrey C."/>
            <person name="LaButti K."/>
            <person name="Lindquist E.A."/>
            <person name="Lipzen A."/>
            <person name="Lundell T."/>
            <person name="Morin E."/>
            <person name="Murat C."/>
            <person name="Riley R."/>
            <person name="Ohm R."/>
            <person name="Sun H."/>
            <person name="Tunlid A."/>
            <person name="Henrissat B."/>
            <person name="Grigoriev I.V."/>
            <person name="Hibbett D.S."/>
            <person name="Martin F."/>
        </authorList>
    </citation>
    <scope>NUCLEOTIDE SEQUENCE [LARGE SCALE GENOMIC DNA]</scope>
    <source>
        <strain evidence="1 2">FD-317 M1</strain>
    </source>
</reference>
<accession>A0A0D0BNU8</accession>
<keyword evidence="2" id="KW-1185">Reference proteome</keyword>
<dbReference type="InterPro" id="IPR036465">
    <property type="entry name" value="vWFA_dom_sf"/>
</dbReference>
<name>A0A0D0BNU8_9AGAR</name>
<dbReference type="EMBL" id="KN834796">
    <property type="protein sequence ID" value="KIK56696.1"/>
    <property type="molecule type" value="Genomic_DNA"/>
</dbReference>
<dbReference type="OrthoDB" id="49016at2759"/>
<evidence type="ECO:0000313" key="1">
    <source>
        <dbReference type="EMBL" id="KIK56696.1"/>
    </source>
</evidence>
<dbReference type="SUPFAM" id="SSF53300">
    <property type="entry name" value="vWA-like"/>
    <property type="match status" value="1"/>
</dbReference>
<protein>
    <submittedName>
        <fullName evidence="1">Uncharacterized protein</fullName>
    </submittedName>
</protein>
<sequence length="116" mass="12360">MLVVSDVKDVFLSKHTDLLLDLPDSVIGIATGLALQAGFKLIAPIGGKIIALSSDLHSVGVGAAKNREDSKIWESDLLQAAPLPHSTRHSPSNAREQVSADMFLFSSIVAVPTMIW</sequence>
<dbReference type="Proteomes" id="UP000053593">
    <property type="component" value="Unassembled WGS sequence"/>
</dbReference>
<dbReference type="AlphaFoldDB" id="A0A0D0BNU8"/>
<evidence type="ECO:0000313" key="2">
    <source>
        <dbReference type="Proteomes" id="UP000053593"/>
    </source>
</evidence>